<evidence type="ECO:0000256" key="4">
    <source>
        <dbReference type="ARBA" id="ARBA00023163"/>
    </source>
</evidence>
<name>A0A2P5DA71_TREOI</name>
<evidence type="ECO:0000256" key="3">
    <source>
        <dbReference type="ARBA" id="ARBA00023125"/>
    </source>
</evidence>
<evidence type="ECO:0000256" key="2">
    <source>
        <dbReference type="ARBA" id="ARBA00023015"/>
    </source>
</evidence>
<accession>A0A2P5DA71</accession>
<evidence type="ECO:0000256" key="5">
    <source>
        <dbReference type="ARBA" id="ARBA00023242"/>
    </source>
</evidence>
<dbReference type="GO" id="GO:0003700">
    <property type="term" value="F:DNA-binding transcription factor activity"/>
    <property type="evidence" value="ECO:0007669"/>
    <property type="project" value="InterPro"/>
</dbReference>
<dbReference type="GO" id="GO:0005634">
    <property type="term" value="C:nucleus"/>
    <property type="evidence" value="ECO:0007669"/>
    <property type="project" value="UniProtKB-SubCell"/>
</dbReference>
<keyword evidence="5" id="KW-0539">Nucleus</keyword>
<dbReference type="GO" id="GO:0003677">
    <property type="term" value="F:DNA binding"/>
    <property type="evidence" value="ECO:0007669"/>
    <property type="project" value="UniProtKB-KW"/>
</dbReference>
<dbReference type="EMBL" id="JXTC01000284">
    <property type="protein sequence ID" value="PON70191.1"/>
    <property type="molecule type" value="Genomic_DNA"/>
</dbReference>
<dbReference type="Gene3D" id="3.30.730.10">
    <property type="entry name" value="AP2/ERF domain"/>
    <property type="match status" value="1"/>
</dbReference>
<proteinExistence type="predicted"/>
<reference evidence="8" key="1">
    <citation type="submission" date="2016-06" db="EMBL/GenBank/DDBJ databases">
        <title>Parallel loss of symbiosis genes in relatives of nitrogen-fixing non-legume Parasponia.</title>
        <authorList>
            <person name="Van Velzen R."/>
            <person name="Holmer R."/>
            <person name="Bu F."/>
            <person name="Rutten L."/>
            <person name="Van Zeijl A."/>
            <person name="Liu W."/>
            <person name="Santuari L."/>
            <person name="Cao Q."/>
            <person name="Sharma T."/>
            <person name="Shen D."/>
            <person name="Roswanjaya Y."/>
            <person name="Wardhani T."/>
            <person name="Kalhor M.S."/>
            <person name="Jansen J."/>
            <person name="Van den Hoogen J."/>
            <person name="Gungor B."/>
            <person name="Hartog M."/>
            <person name="Hontelez J."/>
            <person name="Verver J."/>
            <person name="Yang W.-C."/>
            <person name="Schijlen E."/>
            <person name="Repin R."/>
            <person name="Schilthuizen M."/>
            <person name="Schranz E."/>
            <person name="Heidstra R."/>
            <person name="Miyata K."/>
            <person name="Fedorova E."/>
            <person name="Kohlen W."/>
            <person name="Bisseling T."/>
            <person name="Smit S."/>
            <person name="Geurts R."/>
        </authorList>
    </citation>
    <scope>NUCLEOTIDE SEQUENCE [LARGE SCALE GENOMIC DNA]</scope>
    <source>
        <strain evidence="8">cv. RG33-2</strain>
    </source>
</reference>
<protein>
    <submittedName>
        <fullName evidence="7">AP2/ERF domain containing protein</fullName>
    </submittedName>
</protein>
<dbReference type="SUPFAM" id="SSF54171">
    <property type="entry name" value="DNA-binding domain"/>
    <property type="match status" value="1"/>
</dbReference>
<feature type="domain" description="AP2/ERF" evidence="6">
    <location>
        <begin position="1"/>
        <end position="34"/>
    </location>
</feature>
<dbReference type="InterPro" id="IPR001471">
    <property type="entry name" value="AP2/ERF_dom"/>
</dbReference>
<comment type="subcellular location">
    <subcellularLocation>
        <location evidence="1">Nucleus</location>
    </subcellularLocation>
</comment>
<evidence type="ECO:0000313" key="8">
    <source>
        <dbReference type="Proteomes" id="UP000237000"/>
    </source>
</evidence>
<keyword evidence="4" id="KW-0804">Transcription</keyword>
<evidence type="ECO:0000313" key="7">
    <source>
        <dbReference type="EMBL" id="PON70191.1"/>
    </source>
</evidence>
<keyword evidence="2" id="KW-0805">Transcription regulation</keyword>
<evidence type="ECO:0000256" key="1">
    <source>
        <dbReference type="ARBA" id="ARBA00004123"/>
    </source>
</evidence>
<dbReference type="AlphaFoldDB" id="A0A2P5DA71"/>
<dbReference type="InterPro" id="IPR016177">
    <property type="entry name" value="DNA-bd_dom_sf"/>
</dbReference>
<comment type="caution">
    <text evidence="7">The sequence shown here is derived from an EMBL/GenBank/DDBJ whole genome shotgun (WGS) entry which is preliminary data.</text>
</comment>
<dbReference type="InParanoid" id="A0A2P5DA71"/>
<sequence>MWLGAYEKAEDAALAYDRAAFKSVAPKPSSISLTSSLARVSQSRLGCRRSVDCWRLHRRRLLLRWMAAHPKPKSRGDVGSAAQAESKVGVLVKVFEMDPPTMLSDHRMSDCNMVLSSSAPQTCVCGTTYFDYQSLLN</sequence>
<evidence type="ECO:0000259" key="6">
    <source>
        <dbReference type="PROSITE" id="PS51032"/>
    </source>
</evidence>
<dbReference type="Proteomes" id="UP000237000">
    <property type="component" value="Unassembled WGS sequence"/>
</dbReference>
<dbReference type="InterPro" id="IPR036955">
    <property type="entry name" value="AP2/ERF_dom_sf"/>
</dbReference>
<gene>
    <name evidence="7" type="ORF">TorRG33x02_257410</name>
</gene>
<organism evidence="7 8">
    <name type="scientific">Trema orientale</name>
    <name type="common">Charcoal tree</name>
    <name type="synonym">Celtis orientalis</name>
    <dbReference type="NCBI Taxonomy" id="63057"/>
    <lineage>
        <taxon>Eukaryota</taxon>
        <taxon>Viridiplantae</taxon>
        <taxon>Streptophyta</taxon>
        <taxon>Embryophyta</taxon>
        <taxon>Tracheophyta</taxon>
        <taxon>Spermatophyta</taxon>
        <taxon>Magnoliopsida</taxon>
        <taxon>eudicotyledons</taxon>
        <taxon>Gunneridae</taxon>
        <taxon>Pentapetalae</taxon>
        <taxon>rosids</taxon>
        <taxon>fabids</taxon>
        <taxon>Rosales</taxon>
        <taxon>Cannabaceae</taxon>
        <taxon>Trema</taxon>
    </lineage>
</organism>
<keyword evidence="3" id="KW-0238">DNA-binding</keyword>
<dbReference type="PROSITE" id="PS51032">
    <property type="entry name" value="AP2_ERF"/>
    <property type="match status" value="1"/>
</dbReference>
<keyword evidence="8" id="KW-1185">Reference proteome</keyword>